<keyword evidence="6" id="KW-1185">Reference proteome</keyword>
<dbReference type="PANTHER" id="PTHR22881">
    <property type="entry name" value="BROMODOMAIN CONTAINING PROTEIN"/>
    <property type="match status" value="1"/>
</dbReference>
<dbReference type="EMBL" id="CP144698">
    <property type="protein sequence ID" value="WVZ16225.1"/>
    <property type="molecule type" value="Genomic_DNA"/>
</dbReference>
<dbReference type="Gene3D" id="1.20.920.10">
    <property type="entry name" value="Bromodomain-like"/>
    <property type="match status" value="1"/>
</dbReference>
<dbReference type="InterPro" id="IPR051831">
    <property type="entry name" value="Bromodomain_contain_prot"/>
</dbReference>
<evidence type="ECO:0000259" key="4">
    <source>
        <dbReference type="PROSITE" id="PS50014"/>
    </source>
</evidence>
<dbReference type="PROSITE" id="PS50014">
    <property type="entry name" value="BROMODOMAIN_2"/>
    <property type="match status" value="1"/>
</dbReference>
<gene>
    <name evidence="5" type="ORF">V8G54_009207</name>
</gene>
<feature type="domain" description="Bromo" evidence="4">
    <location>
        <begin position="130"/>
        <end position="185"/>
    </location>
</feature>
<dbReference type="Pfam" id="PF00439">
    <property type="entry name" value="Bromodomain"/>
    <property type="match status" value="1"/>
</dbReference>
<name>A0AAQ3NVP2_VIGMU</name>
<dbReference type="InterPro" id="IPR001487">
    <property type="entry name" value="Bromodomain"/>
</dbReference>
<dbReference type="Proteomes" id="UP001374535">
    <property type="component" value="Chromosome 3"/>
</dbReference>
<dbReference type="PRINTS" id="PR00503">
    <property type="entry name" value="BROMODOMAIN"/>
</dbReference>
<proteinExistence type="predicted"/>
<reference evidence="5 6" key="1">
    <citation type="journal article" date="2023" name="Life. Sci Alliance">
        <title>Evolutionary insights into 3D genome organization and epigenetic landscape of Vigna mungo.</title>
        <authorList>
            <person name="Junaid A."/>
            <person name="Singh B."/>
            <person name="Bhatia S."/>
        </authorList>
    </citation>
    <scope>NUCLEOTIDE SEQUENCE [LARGE SCALE GENOMIC DNA]</scope>
    <source>
        <strain evidence="5">Urdbean</strain>
    </source>
</reference>
<dbReference type="SUPFAM" id="SSF47370">
    <property type="entry name" value="Bromodomain"/>
    <property type="match status" value="1"/>
</dbReference>
<dbReference type="AlphaFoldDB" id="A0AAQ3NVP2"/>
<evidence type="ECO:0000256" key="1">
    <source>
        <dbReference type="ARBA" id="ARBA00023117"/>
    </source>
</evidence>
<dbReference type="PANTHER" id="PTHR22881:SF26">
    <property type="entry name" value="BROMODOMAIN CONTAINING PROTEIN, EXPRESSED"/>
    <property type="match status" value="1"/>
</dbReference>
<sequence>MGRLRIVFSHRKLQKTEGQRRSLRLSTLVTKANDHLDNKQGPTFRTRGKKNTKLRTPPTTQTIKQPNILAIMIFKRKVVMVSKIVCHFMVVHNAFDLHMVDNESDKSSKFSSSIFLPEKQILQLLLDTLQRKDTYEIFVEPVDPNEVNDYYATIEEPMDFGTIRAKLHKKMYKTLEQFEVNNLLLCIYRYHDVFKYLTMQCVLILLVPYILGSFKTNCLDAKDAKITIGIKEYNKSESFEIDRRGMYKPFYIDKDKSILPTINGELRLLQHVGQQDIGYKDSLMLFAKDLGPIAQNIAKMKFLGCEILKASASAPCKTEKDTFNIVTTSSMISYHLDNVSSYPNTISLTDNVEKQKGCNPLKGYTWRHYKWCDKECLSKRFSFEPCYSWDCLN</sequence>
<protein>
    <recommendedName>
        <fullName evidence="4">Bromo domain-containing protein</fullName>
    </recommendedName>
</protein>
<keyword evidence="1 2" id="KW-0103">Bromodomain</keyword>
<accession>A0AAQ3NVP2</accession>
<organism evidence="5 6">
    <name type="scientific">Vigna mungo</name>
    <name type="common">Black gram</name>
    <name type="synonym">Phaseolus mungo</name>
    <dbReference type="NCBI Taxonomy" id="3915"/>
    <lineage>
        <taxon>Eukaryota</taxon>
        <taxon>Viridiplantae</taxon>
        <taxon>Streptophyta</taxon>
        <taxon>Embryophyta</taxon>
        <taxon>Tracheophyta</taxon>
        <taxon>Spermatophyta</taxon>
        <taxon>Magnoliopsida</taxon>
        <taxon>eudicotyledons</taxon>
        <taxon>Gunneridae</taxon>
        <taxon>Pentapetalae</taxon>
        <taxon>rosids</taxon>
        <taxon>fabids</taxon>
        <taxon>Fabales</taxon>
        <taxon>Fabaceae</taxon>
        <taxon>Papilionoideae</taxon>
        <taxon>50 kb inversion clade</taxon>
        <taxon>NPAAA clade</taxon>
        <taxon>indigoferoid/millettioid clade</taxon>
        <taxon>Phaseoleae</taxon>
        <taxon>Vigna</taxon>
    </lineage>
</organism>
<evidence type="ECO:0000256" key="3">
    <source>
        <dbReference type="SAM" id="MobiDB-lite"/>
    </source>
</evidence>
<feature type="region of interest" description="Disordered" evidence="3">
    <location>
        <begin position="36"/>
        <end position="60"/>
    </location>
</feature>
<evidence type="ECO:0000313" key="6">
    <source>
        <dbReference type="Proteomes" id="UP001374535"/>
    </source>
</evidence>
<dbReference type="InterPro" id="IPR036427">
    <property type="entry name" value="Bromodomain-like_sf"/>
</dbReference>
<dbReference type="SMART" id="SM00297">
    <property type="entry name" value="BROMO"/>
    <property type="match status" value="1"/>
</dbReference>
<evidence type="ECO:0000313" key="5">
    <source>
        <dbReference type="EMBL" id="WVZ16225.1"/>
    </source>
</evidence>
<evidence type="ECO:0000256" key="2">
    <source>
        <dbReference type="PROSITE-ProRule" id="PRU00035"/>
    </source>
</evidence>